<protein>
    <submittedName>
        <fullName evidence="1">Uncharacterized protein</fullName>
    </submittedName>
</protein>
<comment type="caution">
    <text evidence="1">The sequence shown here is derived from an EMBL/GenBank/DDBJ whole genome shotgun (WGS) entry which is preliminary data.</text>
</comment>
<dbReference type="AlphaFoldDB" id="A0A847RPW2"/>
<evidence type="ECO:0000313" key="2">
    <source>
        <dbReference type="Proteomes" id="UP000570474"/>
    </source>
</evidence>
<gene>
    <name evidence="1" type="ORF">HGH92_25825</name>
</gene>
<dbReference type="Proteomes" id="UP000570474">
    <property type="component" value="Unassembled WGS sequence"/>
</dbReference>
<accession>A0A847RPW2</accession>
<dbReference type="EMBL" id="JABAIA010000003">
    <property type="protein sequence ID" value="NLR67750.1"/>
    <property type="molecule type" value="Genomic_DNA"/>
</dbReference>
<reference evidence="1 2" key="1">
    <citation type="submission" date="2020-04" db="EMBL/GenBank/DDBJ databases">
        <authorList>
            <person name="Yin C."/>
        </authorList>
    </citation>
    <scope>NUCLEOTIDE SEQUENCE [LARGE SCALE GENOMIC DNA]</scope>
    <source>
        <strain evidence="1 2">Ae27</strain>
    </source>
</reference>
<name>A0A847RPW2_9BACT</name>
<organism evidence="1 2">
    <name type="scientific">Chitinophaga varians</name>
    <dbReference type="NCBI Taxonomy" id="2202339"/>
    <lineage>
        <taxon>Bacteria</taxon>
        <taxon>Pseudomonadati</taxon>
        <taxon>Bacteroidota</taxon>
        <taxon>Chitinophagia</taxon>
        <taxon>Chitinophagales</taxon>
        <taxon>Chitinophagaceae</taxon>
        <taxon>Chitinophaga</taxon>
    </lineage>
</organism>
<dbReference type="RefSeq" id="WP_168873694.1">
    <property type="nucleotide sequence ID" value="NZ_JABAIA010000003.1"/>
</dbReference>
<proteinExistence type="predicted"/>
<evidence type="ECO:0000313" key="1">
    <source>
        <dbReference type="EMBL" id="NLR67750.1"/>
    </source>
</evidence>
<keyword evidence="2" id="KW-1185">Reference proteome</keyword>
<sequence>MATKIDGAKEIFAKLEKEGEAHVVDSPEYWQNIKEINRRMEEFRRESRMKRQNSWIAASKFFITS</sequence>